<organism evidence="1 2">
    <name type="scientific">Candidatus Magnetoglobus multicellularis str. Araruama</name>
    <dbReference type="NCBI Taxonomy" id="890399"/>
    <lineage>
        <taxon>Bacteria</taxon>
        <taxon>Pseudomonadati</taxon>
        <taxon>Thermodesulfobacteriota</taxon>
        <taxon>Desulfobacteria</taxon>
        <taxon>Desulfobacterales</taxon>
        <taxon>Desulfobacteraceae</taxon>
        <taxon>Candidatus Magnetoglobus</taxon>
    </lineage>
</organism>
<sequence>MFFRIKKKSPKKQKKAYIGFACMNFIDKIKNKDQRRFQRLAKYSFDMKLPLARQILNELQRTDIEPKILREPETGQKILYGNKDAVDKFHHKLGTNLDVHLENVCKNNQAVLIVYDEIDQFTAEEFVEDKDKNDLIMAIKVFYRDSNSFGLSYLILNEEKFNNLARFRNTVEGKVMSAVKQAIKNYTPTIQKSDTQKDSKEDNSFF</sequence>
<gene>
    <name evidence="1" type="ORF">OMM_04492</name>
</gene>
<protein>
    <submittedName>
        <fullName evidence="1">Uncharacterized protein</fullName>
    </submittedName>
</protein>
<dbReference type="EMBL" id="ATBP01000908">
    <property type="protein sequence ID" value="ETR68566.1"/>
    <property type="molecule type" value="Genomic_DNA"/>
</dbReference>
<dbReference type="AlphaFoldDB" id="A0A1V1P1C8"/>
<dbReference type="Proteomes" id="UP000189670">
    <property type="component" value="Unassembled WGS sequence"/>
</dbReference>
<evidence type="ECO:0000313" key="1">
    <source>
        <dbReference type="EMBL" id="ETR68566.1"/>
    </source>
</evidence>
<reference evidence="2" key="1">
    <citation type="submission" date="2012-11" db="EMBL/GenBank/DDBJ databases">
        <authorList>
            <person name="Lucero-Rivera Y.E."/>
            <person name="Tovar-Ramirez D."/>
        </authorList>
    </citation>
    <scope>NUCLEOTIDE SEQUENCE [LARGE SCALE GENOMIC DNA]</scope>
    <source>
        <strain evidence="2">Araruama</strain>
    </source>
</reference>
<comment type="caution">
    <text evidence="1">The sequence shown here is derived from an EMBL/GenBank/DDBJ whole genome shotgun (WGS) entry which is preliminary data.</text>
</comment>
<evidence type="ECO:0000313" key="2">
    <source>
        <dbReference type="Proteomes" id="UP000189670"/>
    </source>
</evidence>
<accession>A0A1V1P1C8</accession>
<name>A0A1V1P1C8_9BACT</name>
<proteinExistence type="predicted"/>